<organism evidence="2 3">
    <name type="scientific">Luteolibacter flavescens</name>
    <dbReference type="NCBI Taxonomy" id="1859460"/>
    <lineage>
        <taxon>Bacteria</taxon>
        <taxon>Pseudomonadati</taxon>
        <taxon>Verrucomicrobiota</taxon>
        <taxon>Verrucomicrobiia</taxon>
        <taxon>Verrucomicrobiales</taxon>
        <taxon>Verrucomicrobiaceae</taxon>
        <taxon>Luteolibacter</taxon>
    </lineage>
</organism>
<dbReference type="RefSeq" id="WP_264502728.1">
    <property type="nucleotide sequence ID" value="NZ_JAPDDS010000012.1"/>
</dbReference>
<reference evidence="2 3" key="1">
    <citation type="submission" date="2022-10" db="EMBL/GenBank/DDBJ databases">
        <title>Luteolibacter flavescens strain MCCC 1K03193, whole genome shotgun sequencing project.</title>
        <authorList>
            <person name="Zhao G."/>
            <person name="Shen L."/>
        </authorList>
    </citation>
    <scope>NUCLEOTIDE SEQUENCE [LARGE SCALE GENOMIC DNA]</scope>
    <source>
        <strain evidence="2 3">MCCC 1K03193</strain>
    </source>
</reference>
<keyword evidence="3" id="KW-1185">Reference proteome</keyword>
<evidence type="ECO:0000313" key="2">
    <source>
        <dbReference type="EMBL" id="MCW1886773.1"/>
    </source>
</evidence>
<gene>
    <name evidence="2" type="ORF">OKA04_18685</name>
</gene>
<keyword evidence="1" id="KW-0175">Coiled coil</keyword>
<evidence type="ECO:0000313" key="3">
    <source>
        <dbReference type="Proteomes" id="UP001207930"/>
    </source>
</evidence>
<proteinExistence type="predicted"/>
<sequence length="1814" mass="191785">MHLSPVRSVISCLSVLLACFAVLLPAVRAGTVYTESITAVGTASTVVIASDTARDGVLVNGEFRFTGGQATSVDYYRVGIIMVDEANAPVPLVGGVVASGMSVVFTPRFRVSGATATIPMNGFKVQPTARLSQDKRYRVGLLLQEETSGGFPPTTSYVTRATLVQTRANQYWHFTSTTSADASLNILASYTSVGSLGVESGVAIRSVPGKEGFRFRVNADLRRYDAFAETLPAEPPYFPEALTIRYTATLTNTTTGQAVALVNGGVTETSDTMDAFTITGGVRVPVAKSLDRDIMIQPVNPNAIFPTHTFSLGVKLETVQQGGTTVNLGTRTLAGLKLMSLNGNMRFGHVQATFTAVSNNPAAGTVTDIGVERFVVQVTFPAGSGSLPSYQGRAWSGGPLNVIYWSNGELTLSGSQTVEIASATSGTTGGVSWSRGPVVLSTSGLHAQGSEMTLPAGFGVAFDPISRRHKGKIAIEIGLDQDLNPSGEAGFVLPGSASRFYFSHEKLPATVGYRHVYWRVEEGEIYGKTEDSTTFVRREEQQALQTTGSNFQLEDGTKGERMANDGYLAFAKGVAGSVSEFVIKVSPEGRALLNCKVDATHDGFDAHFPRGVTVSPGRTTMSFVNSLISGQVEQNPADGAELTYSTIADDSPACVQNSGPNTQRTISFLTKSGIWSITPDGGLRSPGTVTTTDIAWGLNGTGGFTHRVLSLQSGVMHTAGWTLATSVYGVTPQSGAGYLPAAMLLSGHGSPADGSIVERPWKKGYDPALAQTSAELAATGRADYPGFNFRVGADGSLRGRSIVANSPVGPYGLKPYAKYYIRRSGVSGVHDSVTADVQPLPPFYGYEMTLNRFGWAYLDNATVAPGMVRGNVRLQGPSNIEIPFKDLTLTSTGEFSGAELADPGERTLDYWNLKIRTEGMSFATSQACVPGSAFLVLDVTALMPAVTDEPLQGRLGFNTNGTLVTLAQAGESGVDSRFTLPSGIRLKGEAGGYYGLTPVTKAALSAWTPSTVPVGFTSFAGALAVPFFDDIPVHIHATASADGSETSLYHVTGGWTGSAGESFFNNANFDPTFRGYPQGISLEQYRENSDKRYQPVARRNWRGIQMDYPLEWSAGLRTFTSAGDDVDKLLVIEVEHQVQKLTSEGCAITFGAGFETPQLSVSALMAEQLTGGLMDALPGADDLLTGVNGLEDMLSSRFERMIGSALDTALAPVADQIHAALADHYSGPQNFSGLNANVFAATEGQMITRLSGIAAPNGAVQLQVVAALDDAIGACDIALDIVGTPGSRGSIINVARELGRIGGEGEVVISPEVMAQAESTLAQVQTMLEEVRQRLEDTRSQSALLTNISTAFANASNTASANAINRIVSFYKAERDVTGRYMAEFSPAQHRAKILSLLKESITGGVMAQAVQPLVRGLFTELRDQFRGAIDLVFGEINRVLNRAVKGLIAAGAEEFRDLAEKTGVPESAAAGVGDFMAAARIDGYARIHGEEIQQIRLNGRLKLKVAVTLAVDGYFELNNYESGIPNTSCRNPGAVAMDVAVGAHAQADFGPTAKVEVSLDGKFSFDGQNRLSGLDGSFDLRANMPVKEASFERFVAKFGFGGGTGYISGLVSGRVYAVAAQGACFFGTTRNKANISLIDEDTRALLGYPAPALPGLPDTGCMTTPLTGFYTGLEAGISVNSIFGIPDSCMLSLMGHMGSASFCFFQNREDGIYVMPGIRYMLGLSGRVLCIIGLEGRGAVAAMAKIPVPSLATALNNPASFLGHLDEAEAFGTGRVTLRGELGVSPFSISKSATLRLNMHISKDDGVDVDVIY</sequence>
<name>A0ABT3FT74_9BACT</name>
<feature type="coiled-coil region" evidence="1">
    <location>
        <begin position="1314"/>
        <end position="1348"/>
    </location>
</feature>
<comment type="caution">
    <text evidence="2">The sequence shown here is derived from an EMBL/GenBank/DDBJ whole genome shotgun (WGS) entry which is preliminary data.</text>
</comment>
<protein>
    <submittedName>
        <fullName evidence="2">Uncharacterized protein</fullName>
    </submittedName>
</protein>
<dbReference type="Proteomes" id="UP001207930">
    <property type="component" value="Unassembled WGS sequence"/>
</dbReference>
<dbReference type="PROSITE" id="PS51257">
    <property type="entry name" value="PROKAR_LIPOPROTEIN"/>
    <property type="match status" value="1"/>
</dbReference>
<evidence type="ECO:0000256" key="1">
    <source>
        <dbReference type="SAM" id="Coils"/>
    </source>
</evidence>
<accession>A0ABT3FT74</accession>
<dbReference type="EMBL" id="JAPDDS010000012">
    <property type="protein sequence ID" value="MCW1886773.1"/>
    <property type="molecule type" value="Genomic_DNA"/>
</dbReference>